<evidence type="ECO:0000313" key="4">
    <source>
        <dbReference type="EMBL" id="KZP21699.1"/>
    </source>
</evidence>
<feature type="signal peptide" evidence="2">
    <location>
        <begin position="1"/>
        <end position="21"/>
    </location>
</feature>
<proteinExistence type="predicted"/>
<dbReference type="EMBL" id="KV417545">
    <property type="protein sequence ID" value="KZP21699.1"/>
    <property type="molecule type" value="Genomic_DNA"/>
</dbReference>
<keyword evidence="4" id="KW-0378">Hydrolase</keyword>
<protein>
    <submittedName>
        <fullName evidence="4">Glycoside hydrolase family 79 protein</fullName>
    </submittedName>
</protein>
<dbReference type="PANTHER" id="PTHR36183:SF2">
    <property type="entry name" value="BETA-GLUCURONIDASE C-TERMINAL DOMAIN-CONTAINING PROTEIN"/>
    <property type="match status" value="1"/>
</dbReference>
<dbReference type="Proteomes" id="UP000076532">
    <property type="component" value="Unassembled WGS sequence"/>
</dbReference>
<evidence type="ECO:0000256" key="2">
    <source>
        <dbReference type="SAM" id="SignalP"/>
    </source>
</evidence>
<dbReference type="SUPFAM" id="SSF51445">
    <property type="entry name" value="(Trans)glycosidases"/>
    <property type="match status" value="1"/>
</dbReference>
<keyword evidence="5" id="KW-1185">Reference proteome</keyword>
<feature type="domain" description="Beta-glucuronidase C-terminal" evidence="3">
    <location>
        <begin position="465"/>
        <end position="566"/>
    </location>
</feature>
<evidence type="ECO:0000313" key="5">
    <source>
        <dbReference type="Proteomes" id="UP000076532"/>
    </source>
</evidence>
<gene>
    <name evidence="4" type="ORF">FIBSPDRAFT_787934</name>
</gene>
<dbReference type="Gene3D" id="3.20.20.80">
    <property type="entry name" value="Glycosidases"/>
    <property type="match status" value="1"/>
</dbReference>
<keyword evidence="2" id="KW-0732">Signal</keyword>
<sequence>MRCGTLAWGLAGLLGVSQVHAAVTVYNQIPYGASASSSAAGAGKTANAYADSVQLTAPALPNPLPPTTFDLTLGTNNNSQNGLSIPIPGSFYGFSIEMSVVNQVVGKNASLLQVPFLNLMSLLTVRGGGVHIRVGGNTQETATMVSSLPNGTILAKAEVANDTTQTPALLISPEMMYMMANVSTLVDGVKWYLGIPMNDTSNLRLQIAEVGEQILGDNILGFQVGNEPDLYGGHQFGGRPLDYSTQDYFTEFGTVMTAINNDAQITVKKNIVGPSVTGTWTPEMVFDTGYLTAYASNLGFIAVEKYPNDNCGVEFPSAGDPVKDPQTEFPSYLNHTSGLSIISAFVNGSQTAKNLGLPMLMFETNTASCGGFPGISDSFGSALWALDYGLTMAAADFSGALLHVSGASVYYNPFTAPPTNQSKFHEWTISPIFYSTLVTAETLGPTNTAQVVDLQANSGNIFTPAYAIYENGVPARVALFNFMTDPSGANTYTATIQITGATLASVQVKYLTAPSVAEKTNITWAGQGFGGPFESDGRLQGTEDVQTIQCSNNVCSVPVPAPAFALVFLSDTAFSEVNPAASAIPTFSTTTGKPGAAAATINPSVLATSNGQGGANGQIMLGSTSQSSTSGAGMLAVPWLSAVLAMAFGAAMVGRRMAL</sequence>
<dbReference type="STRING" id="436010.A0A166KAC1"/>
<dbReference type="AlphaFoldDB" id="A0A166KAC1"/>
<dbReference type="Pfam" id="PF16862">
    <property type="entry name" value="Glyco_hydro_79C"/>
    <property type="match status" value="1"/>
</dbReference>
<evidence type="ECO:0000256" key="1">
    <source>
        <dbReference type="SAM" id="Phobius"/>
    </source>
</evidence>
<dbReference type="InterPro" id="IPR017853">
    <property type="entry name" value="GH"/>
</dbReference>
<dbReference type="InterPro" id="IPR031728">
    <property type="entry name" value="GlcAase_C"/>
</dbReference>
<reference evidence="4 5" key="1">
    <citation type="journal article" date="2016" name="Mol. Biol. Evol.">
        <title>Comparative Genomics of Early-Diverging Mushroom-Forming Fungi Provides Insights into the Origins of Lignocellulose Decay Capabilities.</title>
        <authorList>
            <person name="Nagy L.G."/>
            <person name="Riley R."/>
            <person name="Tritt A."/>
            <person name="Adam C."/>
            <person name="Daum C."/>
            <person name="Floudas D."/>
            <person name="Sun H."/>
            <person name="Yadav J.S."/>
            <person name="Pangilinan J."/>
            <person name="Larsson K.H."/>
            <person name="Matsuura K."/>
            <person name="Barry K."/>
            <person name="Labutti K."/>
            <person name="Kuo R."/>
            <person name="Ohm R.A."/>
            <person name="Bhattacharya S.S."/>
            <person name="Shirouzu T."/>
            <person name="Yoshinaga Y."/>
            <person name="Martin F.M."/>
            <person name="Grigoriev I.V."/>
            <person name="Hibbett D.S."/>
        </authorList>
    </citation>
    <scope>NUCLEOTIDE SEQUENCE [LARGE SCALE GENOMIC DNA]</scope>
    <source>
        <strain evidence="4 5">CBS 109695</strain>
    </source>
</reference>
<keyword evidence="1" id="KW-1133">Transmembrane helix</keyword>
<dbReference type="GO" id="GO:0016787">
    <property type="term" value="F:hydrolase activity"/>
    <property type="evidence" value="ECO:0007669"/>
    <property type="project" value="UniProtKB-KW"/>
</dbReference>
<feature type="transmembrane region" description="Helical" evidence="1">
    <location>
        <begin position="632"/>
        <end position="653"/>
    </location>
</feature>
<evidence type="ECO:0000259" key="3">
    <source>
        <dbReference type="Pfam" id="PF16862"/>
    </source>
</evidence>
<keyword evidence="1" id="KW-0812">Transmembrane</keyword>
<accession>A0A166KAC1</accession>
<keyword evidence="1" id="KW-0472">Membrane</keyword>
<feature type="chain" id="PRO_5007876178" evidence="2">
    <location>
        <begin position="22"/>
        <end position="659"/>
    </location>
</feature>
<dbReference type="InterPro" id="IPR052974">
    <property type="entry name" value="GH79_Enzymes"/>
</dbReference>
<organism evidence="4 5">
    <name type="scientific">Athelia psychrophila</name>
    <dbReference type="NCBI Taxonomy" id="1759441"/>
    <lineage>
        <taxon>Eukaryota</taxon>
        <taxon>Fungi</taxon>
        <taxon>Dikarya</taxon>
        <taxon>Basidiomycota</taxon>
        <taxon>Agaricomycotina</taxon>
        <taxon>Agaricomycetes</taxon>
        <taxon>Agaricomycetidae</taxon>
        <taxon>Atheliales</taxon>
        <taxon>Atheliaceae</taxon>
        <taxon>Athelia</taxon>
    </lineage>
</organism>
<dbReference type="OrthoDB" id="2796951at2759"/>
<dbReference type="PANTHER" id="PTHR36183">
    <property type="entry name" value="BETA-GLUCURONIDASE"/>
    <property type="match status" value="1"/>
</dbReference>
<name>A0A166KAC1_9AGAM</name>